<dbReference type="RefSeq" id="XP_020428826.1">
    <property type="nucleotide sequence ID" value="XM_020580239.1"/>
</dbReference>
<name>D3BPH6_HETP5</name>
<proteinExistence type="predicted"/>
<comment type="caution">
    <text evidence="2">The sequence shown here is derived from an EMBL/GenBank/DDBJ whole genome shotgun (WGS) entry which is preliminary data.</text>
</comment>
<dbReference type="InterPro" id="IPR013219">
    <property type="entry name" value="Ribosomal_mS33"/>
</dbReference>
<organism evidence="2 3">
    <name type="scientific">Heterostelium pallidum (strain ATCC 26659 / Pp 5 / PN500)</name>
    <name type="common">Cellular slime mold</name>
    <name type="synonym">Polysphondylium pallidum</name>
    <dbReference type="NCBI Taxonomy" id="670386"/>
    <lineage>
        <taxon>Eukaryota</taxon>
        <taxon>Amoebozoa</taxon>
        <taxon>Evosea</taxon>
        <taxon>Eumycetozoa</taxon>
        <taxon>Dictyostelia</taxon>
        <taxon>Acytosteliales</taxon>
        <taxon>Acytosteliaceae</taxon>
        <taxon>Heterostelium</taxon>
    </lineage>
</organism>
<dbReference type="EMBL" id="ADBJ01000044">
    <property type="protein sequence ID" value="EFA76694.1"/>
    <property type="molecule type" value="Genomic_DNA"/>
</dbReference>
<dbReference type="OMA" id="MIGNTDD"/>
<keyword evidence="3" id="KW-1185">Reference proteome</keyword>
<feature type="region of interest" description="Disordered" evidence="1">
    <location>
        <begin position="70"/>
        <end position="94"/>
    </location>
</feature>
<evidence type="ECO:0000313" key="3">
    <source>
        <dbReference type="Proteomes" id="UP000001396"/>
    </source>
</evidence>
<dbReference type="AlphaFoldDB" id="D3BPH6"/>
<feature type="compositionally biased region" description="Basic and acidic residues" evidence="1">
    <location>
        <begin position="70"/>
        <end position="81"/>
    </location>
</feature>
<feature type="compositionally biased region" description="Basic residues" evidence="1">
    <location>
        <begin position="83"/>
        <end position="94"/>
    </location>
</feature>
<protein>
    <submittedName>
        <fullName evidence="2">Uncharacterized protein</fullName>
    </submittedName>
</protein>
<accession>D3BPH6</accession>
<dbReference type="InParanoid" id="D3BPH6"/>
<reference evidence="2 3" key="1">
    <citation type="journal article" date="2011" name="Genome Res.">
        <title>Phylogeny-wide analysis of social amoeba genomes highlights ancient origins for complex intercellular communication.</title>
        <authorList>
            <person name="Heidel A.J."/>
            <person name="Lawal H.M."/>
            <person name="Felder M."/>
            <person name="Schilde C."/>
            <person name="Helps N.R."/>
            <person name="Tunggal B."/>
            <person name="Rivero F."/>
            <person name="John U."/>
            <person name="Schleicher M."/>
            <person name="Eichinger L."/>
            <person name="Platzer M."/>
            <person name="Noegel A.A."/>
            <person name="Schaap P."/>
            <person name="Gloeckner G."/>
        </authorList>
    </citation>
    <scope>NUCLEOTIDE SEQUENCE [LARGE SCALE GENOMIC DNA]</scope>
    <source>
        <strain evidence="3">ATCC 26659 / Pp 5 / PN500</strain>
    </source>
</reference>
<evidence type="ECO:0000313" key="2">
    <source>
        <dbReference type="EMBL" id="EFA76694.1"/>
    </source>
</evidence>
<gene>
    <name evidence="2" type="ORF">PPL_09445</name>
</gene>
<dbReference type="GeneID" id="31364920"/>
<dbReference type="Proteomes" id="UP000001396">
    <property type="component" value="Unassembled WGS sequence"/>
</dbReference>
<sequence length="115" mass="12905">MSTLRLVSRPMMTAYEASLKIFGFRAEGSPNLGLKYLRKPLIGGYIADYYPSNTLSLEMLGNNNDKAYTKAERTTRREGRGKAQTKKGSGKMALKRAKEKKRYCSAPFEFSFCSG</sequence>
<evidence type="ECO:0000256" key="1">
    <source>
        <dbReference type="SAM" id="MobiDB-lite"/>
    </source>
</evidence>
<dbReference type="Pfam" id="PF08293">
    <property type="entry name" value="MRP-S33"/>
    <property type="match status" value="1"/>
</dbReference>